<keyword evidence="1" id="KW-0732">Signal</keyword>
<protein>
    <submittedName>
        <fullName evidence="2">Uncharacterized protein</fullName>
    </submittedName>
</protein>
<evidence type="ECO:0000256" key="1">
    <source>
        <dbReference type="SAM" id="SignalP"/>
    </source>
</evidence>
<accession>A0AA39XZJ1</accession>
<gene>
    <name evidence="2" type="ORF">B0T16DRAFT_415450</name>
</gene>
<name>A0AA39XZJ1_9PEZI</name>
<evidence type="ECO:0000313" key="3">
    <source>
        <dbReference type="Proteomes" id="UP001174936"/>
    </source>
</evidence>
<organism evidence="2 3">
    <name type="scientific">Cercophora newfieldiana</name>
    <dbReference type="NCBI Taxonomy" id="92897"/>
    <lineage>
        <taxon>Eukaryota</taxon>
        <taxon>Fungi</taxon>
        <taxon>Dikarya</taxon>
        <taxon>Ascomycota</taxon>
        <taxon>Pezizomycotina</taxon>
        <taxon>Sordariomycetes</taxon>
        <taxon>Sordariomycetidae</taxon>
        <taxon>Sordariales</taxon>
        <taxon>Lasiosphaeriaceae</taxon>
        <taxon>Cercophora</taxon>
    </lineage>
</organism>
<keyword evidence="3" id="KW-1185">Reference proteome</keyword>
<evidence type="ECO:0000313" key="2">
    <source>
        <dbReference type="EMBL" id="KAK0643171.1"/>
    </source>
</evidence>
<feature type="chain" id="PRO_5041266349" evidence="1">
    <location>
        <begin position="19"/>
        <end position="187"/>
    </location>
</feature>
<feature type="signal peptide" evidence="1">
    <location>
        <begin position="1"/>
        <end position="18"/>
    </location>
</feature>
<proteinExistence type="predicted"/>
<reference evidence="2" key="1">
    <citation type="submission" date="2023-06" db="EMBL/GenBank/DDBJ databases">
        <title>Genome-scale phylogeny and comparative genomics of the fungal order Sordariales.</title>
        <authorList>
            <consortium name="Lawrence Berkeley National Laboratory"/>
            <person name="Hensen N."/>
            <person name="Bonometti L."/>
            <person name="Westerberg I."/>
            <person name="Brannstrom I.O."/>
            <person name="Guillou S."/>
            <person name="Cros-Aarteil S."/>
            <person name="Calhoun S."/>
            <person name="Haridas S."/>
            <person name="Kuo A."/>
            <person name="Mondo S."/>
            <person name="Pangilinan J."/>
            <person name="Riley R."/>
            <person name="Labutti K."/>
            <person name="Andreopoulos B."/>
            <person name="Lipzen A."/>
            <person name="Chen C."/>
            <person name="Yanf M."/>
            <person name="Daum C."/>
            <person name="Ng V."/>
            <person name="Clum A."/>
            <person name="Steindorff A."/>
            <person name="Ohm R."/>
            <person name="Martin F."/>
            <person name="Silar P."/>
            <person name="Natvig D."/>
            <person name="Lalanne C."/>
            <person name="Gautier V."/>
            <person name="Ament-Velasquez S.L."/>
            <person name="Kruys A."/>
            <person name="Hutchinson M.I."/>
            <person name="Powell A.J."/>
            <person name="Barry K."/>
            <person name="Miller A.N."/>
            <person name="Grigoriev I.V."/>
            <person name="Debuchy R."/>
            <person name="Gladieux P."/>
            <person name="Thoren M.H."/>
            <person name="Johannesson H."/>
        </authorList>
    </citation>
    <scope>NUCLEOTIDE SEQUENCE</scope>
    <source>
        <strain evidence="2">SMH2532-1</strain>
    </source>
</reference>
<dbReference type="AlphaFoldDB" id="A0AA39XZJ1"/>
<sequence>MHPLLAFFLLSATPLIAATSQVTLTNGGDIPTIPNFRYCPGYDPEDGDNFHVIKPISMNLTAHTDPAYPYMTLRFRGFAYDNFDNTSIMHIRVNASTGVLWKKYDKTVKYCERLQGCGDIHAGDSIIVAWEKIIYKYWERVFELQLAIYSEDPEVGTASCIIGKVDLDELEKRPKRASGDQGLGELK</sequence>
<dbReference type="EMBL" id="JAULSV010000005">
    <property type="protein sequence ID" value="KAK0643171.1"/>
    <property type="molecule type" value="Genomic_DNA"/>
</dbReference>
<dbReference type="Proteomes" id="UP001174936">
    <property type="component" value="Unassembled WGS sequence"/>
</dbReference>
<comment type="caution">
    <text evidence="2">The sequence shown here is derived from an EMBL/GenBank/DDBJ whole genome shotgun (WGS) entry which is preliminary data.</text>
</comment>